<evidence type="ECO:0000313" key="2">
    <source>
        <dbReference type="Proteomes" id="UP000223364"/>
    </source>
</evidence>
<proteinExistence type="predicted"/>
<gene>
    <name evidence="1" type="ORF">COF57_03120</name>
</gene>
<comment type="caution">
    <text evidence="1">The sequence shown here is derived from an EMBL/GenBank/DDBJ whole genome shotgun (WGS) entry which is preliminary data.</text>
</comment>
<evidence type="ECO:0000313" key="1">
    <source>
        <dbReference type="EMBL" id="PHD63205.1"/>
    </source>
</evidence>
<accession>A0A2C4PDS2</accession>
<dbReference type="EMBL" id="NUSP01000002">
    <property type="protein sequence ID" value="PHD63205.1"/>
    <property type="molecule type" value="Genomic_DNA"/>
</dbReference>
<reference evidence="1 2" key="1">
    <citation type="submission" date="2017-09" db="EMBL/GenBank/DDBJ databases">
        <title>Large-scale bioinformatics analysis of Bacillus genomes uncovers conserved roles of natural products in bacterial physiology.</title>
        <authorList>
            <consortium name="Agbiome Team Llc"/>
            <person name="Bleich R.M."/>
            <person name="Grubbs K.J."/>
            <person name="Santa Maria K.C."/>
            <person name="Allen S.E."/>
            <person name="Farag S."/>
            <person name="Shank E.A."/>
            <person name="Bowers A."/>
        </authorList>
    </citation>
    <scope>NUCLEOTIDE SEQUENCE [LARGE SCALE GENOMIC DNA]</scope>
    <source>
        <strain evidence="1 2">AFS044295</strain>
    </source>
</reference>
<sequence>MFRDIDHIFTRYLSGGKTPPKNSAKVKKLGVGLTARKCPIGSTNNRCGMKKIPHRLKFHFIRRK</sequence>
<organism evidence="1 2">
    <name type="scientific">Bacillus wiedmannii</name>
    <dbReference type="NCBI Taxonomy" id="1890302"/>
    <lineage>
        <taxon>Bacteria</taxon>
        <taxon>Bacillati</taxon>
        <taxon>Bacillota</taxon>
        <taxon>Bacilli</taxon>
        <taxon>Bacillales</taxon>
        <taxon>Bacillaceae</taxon>
        <taxon>Bacillus</taxon>
        <taxon>Bacillus cereus group</taxon>
    </lineage>
</organism>
<dbReference type="Proteomes" id="UP000223364">
    <property type="component" value="Unassembled WGS sequence"/>
</dbReference>
<name>A0A2C4PDS2_9BACI</name>
<protein>
    <submittedName>
        <fullName evidence="1">Uncharacterized protein</fullName>
    </submittedName>
</protein>
<dbReference type="AlphaFoldDB" id="A0A2C4PDS2"/>